<reference evidence="1 2" key="1">
    <citation type="submission" date="2021-06" db="EMBL/GenBank/DDBJ databases">
        <authorList>
            <person name="Kallberg Y."/>
            <person name="Tangrot J."/>
            <person name="Rosling A."/>
        </authorList>
    </citation>
    <scope>NUCLEOTIDE SEQUENCE [LARGE SCALE GENOMIC DNA]</scope>
    <source>
        <strain evidence="1 2">120-4 pot B 10/14</strain>
    </source>
</reference>
<sequence length="46" mass="5295">LSGIILFGFDLNCLDQKRINAQAKSIPSHIQKKEYNDFKSKSQQNK</sequence>
<name>A0ABN7X6A9_GIGMA</name>
<keyword evidence="2" id="KW-1185">Reference proteome</keyword>
<accession>A0ABN7X6A9</accession>
<evidence type="ECO:0000313" key="2">
    <source>
        <dbReference type="Proteomes" id="UP000789901"/>
    </source>
</evidence>
<feature type="non-terminal residue" evidence="1">
    <location>
        <position position="1"/>
    </location>
</feature>
<dbReference type="EMBL" id="CAJVQB010093281">
    <property type="protein sequence ID" value="CAG8848744.1"/>
    <property type="molecule type" value="Genomic_DNA"/>
</dbReference>
<dbReference type="Proteomes" id="UP000789901">
    <property type="component" value="Unassembled WGS sequence"/>
</dbReference>
<gene>
    <name evidence="1" type="ORF">GMARGA_LOCUS39341</name>
</gene>
<evidence type="ECO:0000313" key="1">
    <source>
        <dbReference type="EMBL" id="CAG8848744.1"/>
    </source>
</evidence>
<organism evidence="1 2">
    <name type="scientific">Gigaspora margarita</name>
    <dbReference type="NCBI Taxonomy" id="4874"/>
    <lineage>
        <taxon>Eukaryota</taxon>
        <taxon>Fungi</taxon>
        <taxon>Fungi incertae sedis</taxon>
        <taxon>Mucoromycota</taxon>
        <taxon>Glomeromycotina</taxon>
        <taxon>Glomeromycetes</taxon>
        <taxon>Diversisporales</taxon>
        <taxon>Gigasporaceae</taxon>
        <taxon>Gigaspora</taxon>
    </lineage>
</organism>
<proteinExistence type="predicted"/>
<protein>
    <submittedName>
        <fullName evidence="1">39448_t:CDS:1</fullName>
    </submittedName>
</protein>
<comment type="caution">
    <text evidence="1">The sequence shown here is derived from an EMBL/GenBank/DDBJ whole genome shotgun (WGS) entry which is preliminary data.</text>
</comment>